<dbReference type="Gene3D" id="3.50.30.50">
    <property type="entry name" value="Putative cyclase"/>
    <property type="match status" value="1"/>
</dbReference>
<keyword evidence="2" id="KW-1185">Reference proteome</keyword>
<sequence>MPEVSIEINGRKLNVAKAIDISLPIDFSLPHERAWYIGPSSRKAVVLGDWVGSTEAGGSVNFFNLQLNPHAHGTHIETEWHVHHHRQMYPAMDQWFLNGYLFTAEGKTNEALDLRGLWPVLPKNTEALVIRTLPNPPSKASMQYSQTHPPYLAPADAEKIARQGISVLLIDLPSVDPEQDGGLLAAHKSFWKHQTKNSGQQALIGELLYIPDRIDDGEYAVHIQHPAMINDAVPARIFLIPFL</sequence>
<dbReference type="GO" id="GO:0019441">
    <property type="term" value="P:L-tryptophan catabolic process to kynurenine"/>
    <property type="evidence" value="ECO:0007669"/>
    <property type="project" value="InterPro"/>
</dbReference>
<comment type="caution">
    <text evidence="1">The sequence shown here is derived from an EMBL/GenBank/DDBJ whole genome shotgun (WGS) entry which is preliminary data.</text>
</comment>
<gene>
    <name evidence="1" type="ORF">DES35_101815</name>
</gene>
<dbReference type="InterPro" id="IPR037175">
    <property type="entry name" value="KFase_sf"/>
</dbReference>
<reference evidence="1 2" key="1">
    <citation type="submission" date="2018-07" db="EMBL/GenBank/DDBJ databases">
        <title>Genomic Encyclopedia of Type Strains, Phase IV (KMG-IV): sequencing the most valuable type-strain genomes for metagenomic binning, comparative biology and taxonomic classification.</title>
        <authorList>
            <person name="Goeker M."/>
        </authorList>
    </citation>
    <scope>NUCLEOTIDE SEQUENCE [LARGE SCALE GENOMIC DNA]</scope>
    <source>
        <strain evidence="1 2">DSM 21410</strain>
    </source>
</reference>
<name>A0A369AAU9_9FLAO</name>
<organism evidence="1 2">
    <name type="scientific">Schleiferia thermophila</name>
    <dbReference type="NCBI Taxonomy" id="884107"/>
    <lineage>
        <taxon>Bacteria</taxon>
        <taxon>Pseudomonadati</taxon>
        <taxon>Bacteroidota</taxon>
        <taxon>Flavobacteriia</taxon>
        <taxon>Flavobacteriales</taxon>
        <taxon>Schleiferiaceae</taxon>
        <taxon>Schleiferia</taxon>
    </lineage>
</organism>
<evidence type="ECO:0000313" key="1">
    <source>
        <dbReference type="EMBL" id="RCX05528.1"/>
    </source>
</evidence>
<dbReference type="RefSeq" id="WP_037356400.1">
    <property type="nucleotide sequence ID" value="NZ_BHZF01000001.1"/>
</dbReference>
<dbReference type="AlphaFoldDB" id="A0A369AAU9"/>
<dbReference type="Proteomes" id="UP000253517">
    <property type="component" value="Unassembled WGS sequence"/>
</dbReference>
<dbReference type="Pfam" id="PF04199">
    <property type="entry name" value="Cyclase"/>
    <property type="match status" value="1"/>
</dbReference>
<proteinExistence type="predicted"/>
<evidence type="ECO:0000313" key="2">
    <source>
        <dbReference type="Proteomes" id="UP000253517"/>
    </source>
</evidence>
<dbReference type="SUPFAM" id="SSF102198">
    <property type="entry name" value="Putative cyclase"/>
    <property type="match status" value="1"/>
</dbReference>
<dbReference type="GO" id="GO:0004061">
    <property type="term" value="F:arylformamidase activity"/>
    <property type="evidence" value="ECO:0007669"/>
    <property type="project" value="InterPro"/>
</dbReference>
<accession>A0A369AAU9</accession>
<dbReference type="EMBL" id="QPJS01000001">
    <property type="protein sequence ID" value="RCX05528.1"/>
    <property type="molecule type" value="Genomic_DNA"/>
</dbReference>
<dbReference type="InterPro" id="IPR007325">
    <property type="entry name" value="KFase/CYL"/>
</dbReference>
<protein>
    <submittedName>
        <fullName evidence="1">Kynurenine formamidase</fullName>
    </submittedName>
</protein>